<dbReference type="Proteomes" id="UP000273982">
    <property type="component" value="Chromosome"/>
</dbReference>
<proteinExistence type="predicted"/>
<dbReference type="KEGG" id="mros:EHO51_16135"/>
<protein>
    <submittedName>
        <fullName evidence="1">Uncharacterized protein</fullName>
    </submittedName>
</protein>
<dbReference type="EMBL" id="CP034086">
    <property type="protein sequence ID" value="AZG78137.1"/>
    <property type="molecule type" value="Genomic_DNA"/>
</dbReference>
<accession>A0A3G8M8M6</accession>
<dbReference type="RefSeq" id="WP_124739728.1">
    <property type="nucleotide sequence ID" value="NZ_CP034086.1"/>
</dbReference>
<evidence type="ECO:0000313" key="1">
    <source>
        <dbReference type="EMBL" id="AZG78137.1"/>
    </source>
</evidence>
<evidence type="ECO:0000313" key="2">
    <source>
        <dbReference type="Proteomes" id="UP000273982"/>
    </source>
</evidence>
<dbReference type="AlphaFoldDB" id="A0A3G8M8M6"/>
<name>A0A3G8M8M6_9HYPH</name>
<gene>
    <name evidence="1" type="ORF">EHO51_16135</name>
</gene>
<organism evidence="1 2">
    <name type="scientific">Methylocystis rosea</name>
    <dbReference type="NCBI Taxonomy" id="173366"/>
    <lineage>
        <taxon>Bacteria</taxon>
        <taxon>Pseudomonadati</taxon>
        <taxon>Pseudomonadota</taxon>
        <taxon>Alphaproteobacteria</taxon>
        <taxon>Hyphomicrobiales</taxon>
        <taxon>Methylocystaceae</taxon>
        <taxon>Methylocystis</taxon>
    </lineage>
</organism>
<reference evidence="1 2" key="1">
    <citation type="submission" date="2018-11" db="EMBL/GenBank/DDBJ databases">
        <title>Genome squencing of methanotrophic bacteria isolated from alkaline groundwater in Korea.</title>
        <authorList>
            <person name="Nguyen L.N."/>
        </authorList>
    </citation>
    <scope>NUCLEOTIDE SEQUENCE [LARGE SCALE GENOMIC DNA]</scope>
    <source>
        <strain evidence="1 2">GW6</strain>
    </source>
</reference>
<sequence>MNAPTKGSPIEIVLADNAGRKDVLRGVLLGRFDGDHVEVKFDDLPFKAIVDRRLVRKLQAEGEAS</sequence>